<dbReference type="InterPro" id="IPR031876">
    <property type="entry name" value="DUF4760"/>
</dbReference>
<dbReference type="RefSeq" id="WP_186285221.1">
    <property type="nucleotide sequence ID" value="NZ_JACMSF010000035.1"/>
</dbReference>
<dbReference type="EMBL" id="JACMSF010000035">
    <property type="protein sequence ID" value="MBC2905372.1"/>
    <property type="molecule type" value="Genomic_DNA"/>
</dbReference>
<evidence type="ECO:0008006" key="3">
    <source>
        <dbReference type="Google" id="ProtNLM"/>
    </source>
</evidence>
<name>A0A7X1J927_9ACTN</name>
<organism evidence="1 2">
    <name type="scientific">Streptomyces cupreus</name>
    <dbReference type="NCBI Taxonomy" id="2759956"/>
    <lineage>
        <taxon>Bacteria</taxon>
        <taxon>Bacillati</taxon>
        <taxon>Actinomycetota</taxon>
        <taxon>Actinomycetes</taxon>
        <taxon>Kitasatosporales</taxon>
        <taxon>Streptomycetaceae</taxon>
        <taxon>Streptomyces</taxon>
    </lineage>
</organism>
<comment type="caution">
    <text evidence="1">The sequence shown here is derived from an EMBL/GenBank/DDBJ whole genome shotgun (WGS) entry which is preliminary data.</text>
</comment>
<dbReference type="Pfam" id="PF15956">
    <property type="entry name" value="DUF4760"/>
    <property type="match status" value="1"/>
</dbReference>
<gene>
    <name evidence="1" type="ORF">H4N64_28105</name>
</gene>
<keyword evidence="2" id="KW-1185">Reference proteome</keyword>
<dbReference type="Proteomes" id="UP000584670">
    <property type="component" value="Unassembled WGS sequence"/>
</dbReference>
<sequence length="170" mass="19487">MNLNVVTLLVSVIALLTSAWLAWSQLTSSRKSTILAMILEGFRDTRSDDYLDAIEYVLYRLPIEHPQPVAYLQLPEEARRNIQRVGLFYNDLGKLVAHGLVDESLIIGAYGGSLLRAWTLLAPYVYLERQEHQRMPMRYFEDLAWRVSSRRPETVYSKLGLHALPPRDAA</sequence>
<accession>A0A7X1J927</accession>
<evidence type="ECO:0000313" key="1">
    <source>
        <dbReference type="EMBL" id="MBC2905372.1"/>
    </source>
</evidence>
<reference evidence="1 2" key="1">
    <citation type="submission" date="2020-08" db="EMBL/GenBank/DDBJ databases">
        <title>Streptomyces sp. PSKA01 genome sequencing and assembly.</title>
        <authorList>
            <person name="Mandal S."/>
            <person name="Maiti P.K."/>
            <person name="Das P."/>
        </authorList>
    </citation>
    <scope>NUCLEOTIDE SEQUENCE [LARGE SCALE GENOMIC DNA]</scope>
    <source>
        <strain evidence="1 2">PSKA01</strain>
    </source>
</reference>
<dbReference type="AlphaFoldDB" id="A0A7X1J927"/>
<proteinExistence type="predicted"/>
<protein>
    <recommendedName>
        <fullName evidence="3">DUF4760 domain-containing protein</fullName>
    </recommendedName>
</protein>
<evidence type="ECO:0000313" key="2">
    <source>
        <dbReference type="Proteomes" id="UP000584670"/>
    </source>
</evidence>